<dbReference type="InterPro" id="IPR012910">
    <property type="entry name" value="Plug_dom"/>
</dbReference>
<comment type="subcellular location">
    <subcellularLocation>
        <location evidence="1 7">Cell outer membrane</location>
        <topology evidence="1 7">Multi-pass membrane protein</topology>
    </subcellularLocation>
</comment>
<keyword evidence="6 7" id="KW-0998">Cell outer membrane</keyword>
<dbReference type="KEGG" id="psac:PSM36_0204"/>
<dbReference type="Gene3D" id="2.170.130.10">
    <property type="entry name" value="TonB-dependent receptor, plug domain"/>
    <property type="match status" value="1"/>
</dbReference>
<dbReference type="GO" id="GO:0009279">
    <property type="term" value="C:cell outer membrane"/>
    <property type="evidence" value="ECO:0007669"/>
    <property type="project" value="UniProtKB-SubCell"/>
</dbReference>
<reference evidence="9 10" key="1">
    <citation type="submission" date="2016-08" db="EMBL/GenBank/DDBJ databases">
        <authorList>
            <person name="Seilhamer J.J."/>
        </authorList>
    </citation>
    <scope>NUCLEOTIDE SEQUENCE [LARGE SCALE GENOMIC DNA]</scope>
    <source>
        <strain evidence="9">M3/6</strain>
    </source>
</reference>
<keyword evidence="3 7" id="KW-1134">Transmembrane beta strand</keyword>
<feature type="domain" description="Secretin/TonB short N-terminal" evidence="8">
    <location>
        <begin position="54"/>
        <end position="106"/>
    </location>
</feature>
<evidence type="ECO:0000256" key="6">
    <source>
        <dbReference type="ARBA" id="ARBA00023237"/>
    </source>
</evidence>
<proteinExistence type="inferred from homology"/>
<keyword evidence="4 7" id="KW-0812">Transmembrane</keyword>
<dbReference type="STRING" id="1642647.PSM36_0204"/>
<dbReference type="NCBIfam" id="TIGR04056">
    <property type="entry name" value="OMP_RagA_SusC"/>
    <property type="match status" value="1"/>
</dbReference>
<sequence>MGKRRFLKKHPFAKLSMLLLLWIVAGQLFAQITVNVQNRPLREALKEVEKVSSYKFFYNESLAGLEKRINLQLTNSSIDAAMQQLLSDTDIEYRQDENNIIVLVKKGDGSSQDLPSVTTQQNRVTVRGKILDEIGEPIIGANIIEEGVSGNGTVSDYDGGFSLNVTRNAKLKISYLGYSDVILNTSDRTTFDVVMQENTAMLSEVVVTALGIKREEKALGYSVQSVAGDGLQTVKGVDVGTSLTGKVAGLLVRNSTEFAEAPSIQIRGEEPLLVIDGVPYANMTLRDVPSDDIESLSVLKGATASALYGYRGSSGAIMVTTKKGLSATGLSVQVNSGTMFAAGHLAIPELQSSFGRVVRTNAEGKAEYVRTGDGSWGAPLDGREVIQWDPVSKTMRPMPYLPIGKDNFRNFLETGYILNNNVSIAQQGEYGSFRTSATWINNKGQYPNSIYNKLTFGLGGDMKIDKFLLAASMTYNKQSTPNTGFSGYTGYDPMYSLLIWSAPDWDLRQYKDYWLIPNEVQNNSYTAGNNNPYFDRYERTRSSNRDIFNGSVSIDYNFNDWLKATARTGFDIYSDKKEITVSKGSFQGAGSATVLNGGTEIWGESQRGSFNTGLGRGYSMNNDLLISADKSFGDFRLESFIGGTIYYRQDDGIEARTQGGLTIPAFYSLKASVNPAAVRSVIYRQQVNSLYGRVGFSWKSMVYAEATLRNDWSSTLSESTRSYLYPSVSGSFIASELLADYNWLSLWKLRGSWTSSKTPAGIYAINSVYSITSNAWGDLSSAAFPTSIKGTDVRPESASTFEVGTAINVFHNRASLDISYYQKRMYDFLRSAAISPASGYTSNFINIDEEITRKGVEIAANVTPVKTKDLQWDVALNWSKYARYYTQIDSVHSTDKPWVAVGKRADHYILNDYQRDPQGNIIHNNGLPLYNSFTSLYGYADPDWIWGIGTSLRYKDFTLGIALDGRVGGIAQTTTEMYMWRAGSHPNSVVPERFLDANNPGTGNYTGQGVKVVSGEATYDTYGNITSDTRVYAPNDVAVTYQSYLNAYHKGTAWGGSPSPVDAYSTTFFKLREISLTYDLPRNVSSKFRAKSASISAIGQNVFLWAKQFKYSDPDGGYENFSDPSIRYLGFNLKVVF</sequence>
<evidence type="ECO:0000256" key="4">
    <source>
        <dbReference type="ARBA" id="ARBA00022692"/>
    </source>
</evidence>
<dbReference type="SUPFAM" id="SSF49464">
    <property type="entry name" value="Carboxypeptidase regulatory domain-like"/>
    <property type="match status" value="1"/>
</dbReference>
<dbReference type="SUPFAM" id="SSF56935">
    <property type="entry name" value="Porins"/>
    <property type="match status" value="1"/>
</dbReference>
<evidence type="ECO:0000313" key="9">
    <source>
        <dbReference type="EMBL" id="SCD19040.1"/>
    </source>
</evidence>
<dbReference type="InterPro" id="IPR023997">
    <property type="entry name" value="TonB-dep_OMP_SusC/RagA_CS"/>
</dbReference>
<evidence type="ECO:0000256" key="2">
    <source>
        <dbReference type="ARBA" id="ARBA00022448"/>
    </source>
</evidence>
<evidence type="ECO:0000256" key="1">
    <source>
        <dbReference type="ARBA" id="ARBA00004571"/>
    </source>
</evidence>
<dbReference type="Gene3D" id="2.40.170.20">
    <property type="entry name" value="TonB-dependent receptor, beta-barrel domain"/>
    <property type="match status" value="1"/>
</dbReference>
<dbReference type="InterPro" id="IPR037066">
    <property type="entry name" value="Plug_dom_sf"/>
</dbReference>
<dbReference type="Pfam" id="PF07715">
    <property type="entry name" value="Plug"/>
    <property type="match status" value="1"/>
</dbReference>
<dbReference type="InterPro" id="IPR023996">
    <property type="entry name" value="TonB-dep_OMP_SusC/RagA"/>
</dbReference>
<keyword evidence="5 7" id="KW-0472">Membrane</keyword>
<keyword evidence="2 7" id="KW-0813">Transport</keyword>
<name>A0A1R3SVQ1_9BACT</name>
<dbReference type="Gene3D" id="3.55.50.30">
    <property type="match status" value="1"/>
</dbReference>
<dbReference type="InterPro" id="IPR011662">
    <property type="entry name" value="Secretin/TonB_short_N"/>
</dbReference>
<dbReference type="NCBIfam" id="TIGR04057">
    <property type="entry name" value="SusC_RagA_signa"/>
    <property type="match status" value="1"/>
</dbReference>
<evidence type="ECO:0000256" key="5">
    <source>
        <dbReference type="ARBA" id="ARBA00023136"/>
    </source>
</evidence>
<gene>
    <name evidence="9" type="ORF">PSM36_0204</name>
</gene>
<keyword evidence="10" id="KW-1185">Reference proteome</keyword>
<dbReference type="AlphaFoldDB" id="A0A1R3SVQ1"/>
<dbReference type="SMART" id="SM00965">
    <property type="entry name" value="STN"/>
    <property type="match status" value="1"/>
</dbReference>
<evidence type="ECO:0000259" key="8">
    <source>
        <dbReference type="SMART" id="SM00965"/>
    </source>
</evidence>
<dbReference type="PROSITE" id="PS52016">
    <property type="entry name" value="TONB_DEPENDENT_REC_3"/>
    <property type="match status" value="1"/>
</dbReference>
<evidence type="ECO:0000256" key="7">
    <source>
        <dbReference type="PROSITE-ProRule" id="PRU01360"/>
    </source>
</evidence>
<organism evidence="9 10">
    <name type="scientific">Proteiniphilum saccharofermentans</name>
    <dbReference type="NCBI Taxonomy" id="1642647"/>
    <lineage>
        <taxon>Bacteria</taxon>
        <taxon>Pseudomonadati</taxon>
        <taxon>Bacteroidota</taxon>
        <taxon>Bacteroidia</taxon>
        <taxon>Bacteroidales</taxon>
        <taxon>Dysgonomonadaceae</taxon>
        <taxon>Proteiniphilum</taxon>
    </lineage>
</organism>
<dbReference type="InterPro" id="IPR008969">
    <property type="entry name" value="CarboxyPept-like_regulatory"/>
</dbReference>
<evidence type="ECO:0000256" key="3">
    <source>
        <dbReference type="ARBA" id="ARBA00022452"/>
    </source>
</evidence>
<dbReference type="Pfam" id="PF13715">
    <property type="entry name" value="CarbopepD_reg_2"/>
    <property type="match status" value="1"/>
</dbReference>
<dbReference type="InterPro" id="IPR036942">
    <property type="entry name" value="Beta-barrel_TonB_sf"/>
</dbReference>
<dbReference type="RefSeq" id="WP_083710872.1">
    <property type="nucleotide sequence ID" value="NZ_LT605205.1"/>
</dbReference>
<accession>A0A1R3SVQ1</accession>
<dbReference type="Proteomes" id="UP000187464">
    <property type="component" value="Chromosome I"/>
</dbReference>
<dbReference type="Pfam" id="PF07660">
    <property type="entry name" value="STN"/>
    <property type="match status" value="1"/>
</dbReference>
<comment type="similarity">
    <text evidence="7">Belongs to the TonB-dependent receptor family.</text>
</comment>
<evidence type="ECO:0000313" key="10">
    <source>
        <dbReference type="Proteomes" id="UP000187464"/>
    </source>
</evidence>
<dbReference type="EMBL" id="LT605205">
    <property type="protein sequence ID" value="SCD19040.1"/>
    <property type="molecule type" value="Genomic_DNA"/>
</dbReference>
<dbReference type="InterPro" id="IPR039426">
    <property type="entry name" value="TonB-dep_rcpt-like"/>
</dbReference>
<protein>
    <submittedName>
        <fullName evidence="9">TonB-linked outer membrane protein, SusC/RagA family</fullName>
    </submittedName>
</protein>